<dbReference type="Proteomes" id="UP000064844">
    <property type="component" value="Chromosome"/>
</dbReference>
<dbReference type="RefSeq" id="WP_058117076.1">
    <property type="nucleotide sequence ID" value="NZ_CP011307.1"/>
</dbReference>
<dbReference type="STRING" id="1297617.IB211_00651c"/>
<protein>
    <recommendedName>
        <fullName evidence="3">SLH domain-containing protein</fullName>
    </recommendedName>
</protein>
<accession>A0A0S2W0Z1</accession>
<evidence type="ECO:0000256" key="1">
    <source>
        <dbReference type="ARBA" id="ARBA00022737"/>
    </source>
</evidence>
<keyword evidence="1" id="KW-0677">Repeat</keyword>
<proteinExistence type="predicted"/>
<reference evidence="4 5" key="1">
    <citation type="journal article" date="2015" name="Nat. Commun.">
        <title>Production of butyrate from lysine and the Amadori product fructoselysine by a human gut commensal.</title>
        <authorList>
            <person name="Bui T.P."/>
            <person name="Ritari J."/>
            <person name="Boeren S."/>
            <person name="de Waard P."/>
            <person name="Plugge C.M."/>
            <person name="de Vos W.M."/>
        </authorList>
    </citation>
    <scope>NUCLEOTIDE SEQUENCE [LARGE SCALE GENOMIC DNA]</scope>
    <source>
        <strain evidence="4 5">AF211</strain>
    </source>
</reference>
<evidence type="ECO:0000313" key="5">
    <source>
        <dbReference type="Proteomes" id="UP000064844"/>
    </source>
</evidence>
<dbReference type="eggNOG" id="COG5492">
    <property type="taxonomic scope" value="Bacteria"/>
</dbReference>
<dbReference type="KEGG" id="ibu:IB211_00651c"/>
<feature type="chain" id="PRO_5006606231" description="SLH domain-containing protein" evidence="2">
    <location>
        <begin position="26"/>
        <end position="765"/>
    </location>
</feature>
<reference evidence="5" key="2">
    <citation type="submission" date="2015-04" db="EMBL/GenBank/DDBJ databases">
        <title>A butyrogenic pathway from the amino acid lysine in a human gut commensal.</title>
        <authorList>
            <person name="de Vos W.M."/>
            <person name="Bui N.T.P."/>
            <person name="Plugge C.M."/>
            <person name="Ritari J."/>
        </authorList>
    </citation>
    <scope>NUCLEOTIDE SEQUENCE [LARGE SCALE GENOMIC DNA]</scope>
    <source>
        <strain evidence="5">AF211</strain>
    </source>
</reference>
<sequence length="765" mass="83358">MFRFRRLAALVLTGALLSGLGTVQAAEPALLPESAALSSGDSGPLPVDFDSLSYDTEHVQAFLSDCEDFQALLDSSASITTISTACMALYVDYLSLYTEYSVCSVHYYRDPASYEADYLAFTFLFTRAGQAYQDAVHGMFRSDSFTDAYAAADGDLEELEELLDDYLDESITDEQLDLMDQESALVAGYWNALTAEYTATLPGSDRTWTREETESDPDLSDEDYWTLLSALAQARNAAAGPYLLELSSLRREIARSSGYDSVLDYYYETYYGRDYGREESEALFSYVKEHIVPVYSAYAAYYAAVCAGEEALNRYDGQGQAGKLAAVGPVIGQIAPELGELFDYMVESNLCDIERSDTKLDVGFTISLPSYRSAFLFDSPQGGYYDISTLIHEFGHFSAYCAAPSVNFSYDTAETHSQGLEALSLRYADQLFGEAGDAFRGADLYALLHAVVDGCLYGEFQVEFFDMEDPTLQDVNRLFRTLAQEYGYVYATDSDEAYDWVEVNHTFESPFYYISYATSALSALDLFLTSQDDYQGAVDTYLNLIRLSDESGYRETMARAGFPDVFQEETVSGVGGELSGYLYTDLYGLYDLEDHWALPEIGALVSAGLIGGTGDGFQPSAPVSRAALCTILYRAEGQPQPDAESSFSDVAADAWYADAAAWAAESGITTGTGGGFSPDVPLTRESLALLLYRYAGEPSHSGGLSSFSDADTVSPWASQAVAWAVEQGILLGSDGRLNPTGGASRAEAAVMLFRFFSQAAGEAAA</sequence>
<dbReference type="Pfam" id="PF00395">
    <property type="entry name" value="SLH"/>
    <property type="match status" value="3"/>
</dbReference>
<dbReference type="SUPFAM" id="SSF55486">
    <property type="entry name" value="Metalloproteases ('zincins'), catalytic domain"/>
    <property type="match status" value="1"/>
</dbReference>
<feature type="domain" description="SLH" evidence="3">
    <location>
        <begin position="704"/>
        <end position="765"/>
    </location>
</feature>
<keyword evidence="2" id="KW-0732">Signal</keyword>
<name>A0A0S2W0Z1_9FIRM</name>
<evidence type="ECO:0000259" key="3">
    <source>
        <dbReference type="PROSITE" id="PS51272"/>
    </source>
</evidence>
<dbReference type="AlphaFoldDB" id="A0A0S2W0Z1"/>
<organism evidence="4 5">
    <name type="scientific">Intestinimonas butyriciproducens</name>
    <dbReference type="NCBI Taxonomy" id="1297617"/>
    <lineage>
        <taxon>Bacteria</taxon>
        <taxon>Bacillati</taxon>
        <taxon>Bacillota</taxon>
        <taxon>Clostridia</taxon>
        <taxon>Eubacteriales</taxon>
        <taxon>Intestinimonas</taxon>
    </lineage>
</organism>
<feature type="domain" description="SLH" evidence="3">
    <location>
        <begin position="584"/>
        <end position="646"/>
    </location>
</feature>
<evidence type="ECO:0000313" key="4">
    <source>
        <dbReference type="EMBL" id="ALP93046.1"/>
    </source>
</evidence>
<feature type="domain" description="SLH" evidence="3">
    <location>
        <begin position="647"/>
        <end position="703"/>
    </location>
</feature>
<dbReference type="eggNOG" id="COG1164">
    <property type="taxonomic scope" value="Bacteria"/>
</dbReference>
<evidence type="ECO:0000256" key="2">
    <source>
        <dbReference type="SAM" id="SignalP"/>
    </source>
</evidence>
<gene>
    <name evidence="4" type="ORF">IB211_00651c</name>
</gene>
<dbReference type="InterPro" id="IPR001119">
    <property type="entry name" value="SLH_dom"/>
</dbReference>
<dbReference type="EMBL" id="CP011307">
    <property type="protein sequence ID" value="ALP93046.1"/>
    <property type="molecule type" value="Genomic_DNA"/>
</dbReference>
<keyword evidence="5" id="KW-1185">Reference proteome</keyword>
<dbReference type="Gene3D" id="1.10.1370.30">
    <property type="match status" value="1"/>
</dbReference>
<feature type="signal peptide" evidence="2">
    <location>
        <begin position="1"/>
        <end position="25"/>
    </location>
</feature>
<dbReference type="PROSITE" id="PS51272">
    <property type="entry name" value="SLH"/>
    <property type="match status" value="3"/>
</dbReference>